<evidence type="ECO:0000256" key="2">
    <source>
        <dbReference type="ARBA" id="ARBA00022516"/>
    </source>
</evidence>
<comment type="similarity">
    <text evidence="1">Belongs to the acyl-ACP thioesterase family.</text>
</comment>
<name>A0A9D1LZV3_9FIRM</name>
<evidence type="ECO:0000256" key="1">
    <source>
        <dbReference type="ARBA" id="ARBA00006500"/>
    </source>
</evidence>
<dbReference type="EMBL" id="DVNH01000002">
    <property type="protein sequence ID" value="HIU51027.1"/>
    <property type="molecule type" value="Genomic_DNA"/>
</dbReference>
<dbReference type="GO" id="GO:0000036">
    <property type="term" value="F:acyl carrier activity"/>
    <property type="evidence" value="ECO:0007669"/>
    <property type="project" value="TreeGrafter"/>
</dbReference>
<evidence type="ECO:0000256" key="5">
    <source>
        <dbReference type="ARBA" id="ARBA00022946"/>
    </source>
</evidence>
<dbReference type="Gene3D" id="3.10.129.10">
    <property type="entry name" value="Hotdog Thioesterase"/>
    <property type="match status" value="1"/>
</dbReference>
<dbReference type="InterPro" id="IPR049427">
    <property type="entry name" value="Acyl-ACP_TE_C"/>
</dbReference>
<evidence type="ECO:0008006" key="12">
    <source>
        <dbReference type="Google" id="ProtNLM"/>
    </source>
</evidence>
<evidence type="ECO:0000256" key="7">
    <source>
        <dbReference type="ARBA" id="ARBA00023160"/>
    </source>
</evidence>
<keyword evidence="7" id="KW-0275">Fatty acid biosynthesis</keyword>
<gene>
    <name evidence="10" type="ORF">IAB70_00105</name>
</gene>
<dbReference type="PANTHER" id="PTHR31727">
    <property type="entry name" value="OLEOYL-ACYL CARRIER PROTEIN THIOESTERASE 1, CHLOROPLASTIC"/>
    <property type="match status" value="1"/>
</dbReference>
<dbReference type="InterPro" id="IPR029069">
    <property type="entry name" value="HotDog_dom_sf"/>
</dbReference>
<reference evidence="10" key="1">
    <citation type="submission" date="2020-10" db="EMBL/GenBank/DDBJ databases">
        <authorList>
            <person name="Gilroy R."/>
        </authorList>
    </citation>
    <scope>NUCLEOTIDE SEQUENCE</scope>
    <source>
        <strain evidence="10">CHK195-15760</strain>
    </source>
</reference>
<evidence type="ECO:0000313" key="11">
    <source>
        <dbReference type="Proteomes" id="UP000824093"/>
    </source>
</evidence>
<dbReference type="CDD" id="cd00586">
    <property type="entry name" value="4HBT"/>
    <property type="match status" value="1"/>
</dbReference>
<dbReference type="Pfam" id="PF01643">
    <property type="entry name" value="Acyl-ACP_TE"/>
    <property type="match status" value="1"/>
</dbReference>
<evidence type="ECO:0000259" key="9">
    <source>
        <dbReference type="Pfam" id="PF20791"/>
    </source>
</evidence>
<keyword evidence="6" id="KW-0443">Lipid metabolism</keyword>
<dbReference type="Proteomes" id="UP000824093">
    <property type="component" value="Unassembled WGS sequence"/>
</dbReference>
<evidence type="ECO:0000256" key="3">
    <source>
        <dbReference type="ARBA" id="ARBA00022801"/>
    </source>
</evidence>
<dbReference type="InterPro" id="IPR002864">
    <property type="entry name" value="Acyl-ACP_thioesterase_NHD"/>
</dbReference>
<keyword evidence="4" id="KW-0276">Fatty acid metabolism</keyword>
<dbReference type="PANTHER" id="PTHR31727:SF6">
    <property type="entry name" value="OLEOYL-ACYL CARRIER PROTEIN THIOESTERASE 1, CHLOROPLASTIC"/>
    <property type="match status" value="1"/>
</dbReference>
<keyword evidence="3" id="KW-0378">Hydrolase</keyword>
<protein>
    <recommendedName>
        <fullName evidence="12">Acyl-ACP thioesterase</fullName>
    </recommendedName>
</protein>
<dbReference type="GO" id="GO:0016297">
    <property type="term" value="F:fatty acyl-[ACP] hydrolase activity"/>
    <property type="evidence" value="ECO:0007669"/>
    <property type="project" value="InterPro"/>
</dbReference>
<evidence type="ECO:0000256" key="4">
    <source>
        <dbReference type="ARBA" id="ARBA00022832"/>
    </source>
</evidence>
<proteinExistence type="inferred from homology"/>
<keyword evidence="5" id="KW-0809">Transit peptide</keyword>
<dbReference type="SUPFAM" id="SSF54637">
    <property type="entry name" value="Thioesterase/thiol ester dehydrase-isomerase"/>
    <property type="match status" value="2"/>
</dbReference>
<feature type="domain" description="Acyl-ACP thioesterase N-terminal hotdog" evidence="8">
    <location>
        <begin position="6"/>
        <end position="130"/>
    </location>
</feature>
<dbReference type="AlphaFoldDB" id="A0A9D1LZV3"/>
<reference evidence="10" key="2">
    <citation type="journal article" date="2021" name="PeerJ">
        <title>Extensive microbial diversity within the chicken gut microbiome revealed by metagenomics and culture.</title>
        <authorList>
            <person name="Gilroy R."/>
            <person name="Ravi A."/>
            <person name="Getino M."/>
            <person name="Pursley I."/>
            <person name="Horton D.L."/>
            <person name="Alikhan N.F."/>
            <person name="Baker D."/>
            <person name="Gharbi K."/>
            <person name="Hall N."/>
            <person name="Watson M."/>
            <person name="Adriaenssens E.M."/>
            <person name="Foster-Nyarko E."/>
            <person name="Jarju S."/>
            <person name="Secka A."/>
            <person name="Antonio M."/>
            <person name="Oren A."/>
            <person name="Chaudhuri R.R."/>
            <person name="La Ragione R."/>
            <person name="Hildebrand F."/>
            <person name="Pallen M.J."/>
        </authorList>
    </citation>
    <scope>NUCLEOTIDE SEQUENCE</scope>
    <source>
        <strain evidence="10">CHK195-15760</strain>
    </source>
</reference>
<dbReference type="InterPro" id="IPR045023">
    <property type="entry name" value="FATA/B"/>
</dbReference>
<feature type="domain" description="Acyl-ACP thioesterase-like C-terminal" evidence="9">
    <location>
        <begin position="154"/>
        <end position="227"/>
    </location>
</feature>
<organism evidence="10 11">
    <name type="scientific">Candidatus Merdicola faecigallinarum</name>
    <dbReference type="NCBI Taxonomy" id="2840862"/>
    <lineage>
        <taxon>Bacteria</taxon>
        <taxon>Bacillati</taxon>
        <taxon>Bacillota</taxon>
        <taxon>Clostridia</taxon>
        <taxon>Candidatus Merdicola</taxon>
    </lineage>
</organism>
<keyword evidence="2" id="KW-0444">Lipid biosynthesis</keyword>
<evidence type="ECO:0000259" key="8">
    <source>
        <dbReference type="Pfam" id="PF01643"/>
    </source>
</evidence>
<evidence type="ECO:0000313" key="10">
    <source>
        <dbReference type="EMBL" id="HIU51027.1"/>
    </source>
</evidence>
<evidence type="ECO:0000256" key="6">
    <source>
        <dbReference type="ARBA" id="ARBA00023098"/>
    </source>
</evidence>
<accession>A0A9D1LZV3</accession>
<comment type="caution">
    <text evidence="10">The sequence shown here is derived from an EMBL/GenBank/DDBJ whole genome shotgun (WGS) entry which is preliminary data.</text>
</comment>
<dbReference type="Pfam" id="PF20791">
    <property type="entry name" value="Acyl-ACP_TE_C"/>
    <property type="match status" value="1"/>
</dbReference>
<sequence length="241" mass="28194">MAFLEHTFEVGLRDTGRSNHLSNKAFLAYMEDIGGIHSEIAGYGMNEIQNTHLSWILLSWKVKIFKRPLYGETIKVKTWARGIEKFYTYRDFEIYNQSNELVAIATSKWVLVHTLTGKLMHITEEILSKYTPETKTVFPDNHFGKLKEPSTYLNSDSFTILRSQIDINNHMHNLYYLDLAYEVLPEDIYQNAELNHIEIMYKKEITLHDTVTCHYSYENEKHVITIKSKDDTILHAIIQLS</sequence>